<dbReference type="Pfam" id="PF02254">
    <property type="entry name" value="TrkA_N"/>
    <property type="match status" value="1"/>
</dbReference>
<dbReference type="InterPro" id="IPR036721">
    <property type="entry name" value="RCK_C_sf"/>
</dbReference>
<evidence type="ECO:0000256" key="5">
    <source>
        <dbReference type="ARBA" id="ARBA00023027"/>
    </source>
</evidence>
<dbReference type="Proteomes" id="UP000249495">
    <property type="component" value="Chromosome 1"/>
</dbReference>
<dbReference type="OrthoDB" id="9775180at2"/>
<dbReference type="RefSeq" id="WP_018031071.1">
    <property type="nucleotide sequence ID" value="NZ_JBCLUB010000006.1"/>
</dbReference>
<evidence type="ECO:0000313" key="9">
    <source>
        <dbReference type="EMBL" id="SQF39005.1"/>
    </source>
</evidence>
<evidence type="ECO:0000256" key="4">
    <source>
        <dbReference type="ARBA" id="ARBA00022958"/>
    </source>
</evidence>
<dbReference type="InterPro" id="IPR036291">
    <property type="entry name" value="NAD(P)-bd_dom_sf"/>
</dbReference>
<organism evidence="9 10">
    <name type="scientific">Streptococcus ferus</name>
    <dbReference type="NCBI Taxonomy" id="1345"/>
    <lineage>
        <taxon>Bacteria</taxon>
        <taxon>Bacillati</taxon>
        <taxon>Bacillota</taxon>
        <taxon>Bacilli</taxon>
        <taxon>Lactobacillales</taxon>
        <taxon>Streptococcaceae</taxon>
        <taxon>Streptococcus</taxon>
    </lineage>
</organism>
<dbReference type="Gene3D" id="3.30.70.1450">
    <property type="entry name" value="Regulator of K+ conductance, C-terminal domain"/>
    <property type="match status" value="1"/>
</dbReference>
<feature type="domain" description="RCK N-terminal" evidence="7">
    <location>
        <begin position="1"/>
        <end position="119"/>
    </location>
</feature>
<evidence type="ECO:0000256" key="2">
    <source>
        <dbReference type="ARBA" id="ARBA00022448"/>
    </source>
</evidence>
<keyword evidence="2" id="KW-0813">Transport</keyword>
<protein>
    <recommendedName>
        <fullName evidence="1">Trk system potassium uptake protein TrkA</fullName>
    </recommendedName>
</protein>
<keyword evidence="4" id="KW-0630">Potassium</keyword>
<keyword evidence="6" id="KW-0406">Ion transport</keyword>
<keyword evidence="3" id="KW-0633">Potassium transport</keyword>
<evidence type="ECO:0000256" key="6">
    <source>
        <dbReference type="ARBA" id="ARBA00023065"/>
    </source>
</evidence>
<gene>
    <name evidence="9" type="primary">trkA_2</name>
    <name evidence="9" type="ORF">NCTC12278_00075</name>
</gene>
<dbReference type="KEGG" id="sfer:NCTC12278_00075"/>
<feature type="domain" description="RCK C-terminal" evidence="8">
    <location>
        <begin position="139"/>
        <end position="219"/>
    </location>
</feature>
<dbReference type="GO" id="GO:0015079">
    <property type="term" value="F:potassium ion transmembrane transporter activity"/>
    <property type="evidence" value="ECO:0007669"/>
    <property type="project" value="InterPro"/>
</dbReference>
<dbReference type="InterPro" id="IPR003148">
    <property type="entry name" value="RCK_N"/>
</dbReference>
<reference evidence="9 10" key="1">
    <citation type="submission" date="2018-06" db="EMBL/GenBank/DDBJ databases">
        <authorList>
            <consortium name="Pathogen Informatics"/>
            <person name="Doyle S."/>
        </authorList>
    </citation>
    <scope>NUCLEOTIDE SEQUENCE [LARGE SCALE GENOMIC DNA]</scope>
    <source>
        <strain evidence="9 10">NCTC12278</strain>
    </source>
</reference>
<dbReference type="AlphaFoldDB" id="A0A2X3VMW8"/>
<dbReference type="PANTHER" id="PTHR43833:SF5">
    <property type="entry name" value="TRK SYSTEM POTASSIUM UPTAKE PROTEIN TRKA"/>
    <property type="match status" value="1"/>
</dbReference>
<dbReference type="InterPro" id="IPR006036">
    <property type="entry name" value="K_uptake_TrkA"/>
</dbReference>
<keyword evidence="5" id="KW-0520">NAD</keyword>
<dbReference type="GO" id="GO:0005886">
    <property type="term" value="C:plasma membrane"/>
    <property type="evidence" value="ECO:0007669"/>
    <property type="project" value="InterPro"/>
</dbReference>
<evidence type="ECO:0000256" key="1">
    <source>
        <dbReference type="ARBA" id="ARBA00017378"/>
    </source>
</evidence>
<dbReference type="SUPFAM" id="SSF51735">
    <property type="entry name" value="NAD(P)-binding Rossmann-fold domains"/>
    <property type="match status" value="1"/>
</dbReference>
<evidence type="ECO:0000256" key="3">
    <source>
        <dbReference type="ARBA" id="ARBA00022538"/>
    </source>
</evidence>
<dbReference type="STRING" id="1123303.GCA_000372425_01763"/>
<dbReference type="InterPro" id="IPR050721">
    <property type="entry name" value="Trk_Ktr_HKT_K-transport"/>
</dbReference>
<accession>A0A2X3VMW8</accession>
<proteinExistence type="predicted"/>
<dbReference type="PROSITE" id="PS51201">
    <property type="entry name" value="RCK_N"/>
    <property type="match status" value="1"/>
</dbReference>
<dbReference type="Gene3D" id="3.40.50.720">
    <property type="entry name" value="NAD(P)-binding Rossmann-like Domain"/>
    <property type="match status" value="1"/>
</dbReference>
<evidence type="ECO:0000259" key="7">
    <source>
        <dbReference type="PROSITE" id="PS51201"/>
    </source>
</evidence>
<dbReference type="Pfam" id="PF02080">
    <property type="entry name" value="TrkA_C"/>
    <property type="match status" value="1"/>
</dbReference>
<dbReference type="SUPFAM" id="SSF116726">
    <property type="entry name" value="TrkA C-terminal domain-like"/>
    <property type="match status" value="1"/>
</dbReference>
<dbReference type="InterPro" id="IPR006037">
    <property type="entry name" value="RCK_C"/>
</dbReference>
<dbReference type="PROSITE" id="PS51202">
    <property type="entry name" value="RCK_C"/>
    <property type="match status" value="1"/>
</dbReference>
<dbReference type="PRINTS" id="PR00335">
    <property type="entry name" value="KUPTAKETRKA"/>
</dbReference>
<evidence type="ECO:0000259" key="8">
    <source>
        <dbReference type="PROSITE" id="PS51202"/>
    </source>
</evidence>
<evidence type="ECO:0000313" key="10">
    <source>
        <dbReference type="Proteomes" id="UP000249495"/>
    </source>
</evidence>
<dbReference type="PANTHER" id="PTHR43833">
    <property type="entry name" value="POTASSIUM CHANNEL PROTEIN 2-RELATED-RELATED"/>
    <property type="match status" value="1"/>
</dbReference>
<name>A0A2X3VMW8_9STRE</name>
<dbReference type="EMBL" id="LS483343">
    <property type="protein sequence ID" value="SQF39005.1"/>
    <property type="molecule type" value="Genomic_DNA"/>
</dbReference>
<keyword evidence="10" id="KW-1185">Reference proteome</keyword>
<sequence length="219" mass="23702">MRIIIVGCGKVGAYVAKQLLDSHHQVTVIEEKEAILAKNQLDLPNADYRLGDGTSPVLLEKCAIDQVDAIAYLTGQDDVNLVGSTVAKFNYGVPRVVARVNNPKNEWLFDANMGVDSQVSQASLLASVIINEFNMDSAVTLMKLNHDENAIVELTVPKGSSVEQVAIKDLAIPADTILIAVHRQGENIIPNGQTVLQAKDHILAYTNSSGQKQLEALFT</sequence>